<sequence>MTRTDATRPYPAAPQPGVSSLSELGPFRRLRLALSLSAVGQWLTVPALTASAVVLTRGEDVAARAQAVGGVLGLLLLPAVLLAPLAGLLAARADRRVLLLAADALRFVIVLTVPLLDNLPWTLAAAFLAGLLGLLWTPVALAAPPALVPDGPPDDAPGGGTNGLRAAARRSALRTVSAAAPAAAALFTVLALIGAGLFDGAGDRTDLVLYANAAVFLLAAAAVALIKDVAGAAPVPVPSPLALLVRGGRTGAPRGLGAAVTGAALASGAVVGAARLHAAGLGGGDAGYGAVLLALTAGLGFGIFLGPRILGPFSRRRLLGLAVVAGALALVVTALVDNLPVAVFATAFVGVAAGAAWACGTSVPAAPADAEAPEAPEAPEEAEPPNPAYPRAVALVTAFVAVAAVPPLAGAIGGTRIDLGGGVYDLAGTAAALLVAAVVALLAGLLAYRRADDRRGVPLLPDLRAALRGEVYVPPGEEPAEPAEAPAVRNRGVFIAFEGGEGAGKTTQARLAAIWLRDHGYDVITTQEPGATKIGMRLRAMLLDRETTGLSIRAESLLYAADRADHVTNVIVPALDRGAIVVSDRYVDSSLAYQGFGREQPVEEIARVNEWATGGLVPDLTVLLEVPPRTGLARLSAPADRIESESQDFHERVRAGFRALADADPDRYLVLDASRPQAELSREIQYRIREILPDPIPLGTEDATHTFPAIRDV</sequence>
<keyword evidence="6 10" id="KW-0547">Nucleotide-binding</keyword>
<feature type="transmembrane region" description="Helical" evidence="11">
    <location>
        <begin position="175"/>
        <end position="195"/>
    </location>
</feature>
<feature type="transmembrane region" description="Helical" evidence="11">
    <location>
        <begin position="318"/>
        <end position="336"/>
    </location>
</feature>
<organism evidence="13 14">
    <name type="scientific">Actinomadura sediminis</name>
    <dbReference type="NCBI Taxonomy" id="1038904"/>
    <lineage>
        <taxon>Bacteria</taxon>
        <taxon>Bacillati</taxon>
        <taxon>Actinomycetota</taxon>
        <taxon>Actinomycetes</taxon>
        <taxon>Streptosporangiales</taxon>
        <taxon>Thermomonosporaceae</taxon>
        <taxon>Actinomadura</taxon>
    </lineage>
</organism>
<feature type="transmembrane region" description="Helical" evidence="11">
    <location>
        <begin position="426"/>
        <end position="448"/>
    </location>
</feature>
<dbReference type="RefSeq" id="WP_378295648.1">
    <property type="nucleotide sequence ID" value="NZ_JBHTJA010000001.1"/>
</dbReference>
<keyword evidence="4 10" id="KW-0808">Transferase</keyword>
<evidence type="ECO:0000256" key="9">
    <source>
        <dbReference type="ARBA" id="ARBA00048743"/>
    </source>
</evidence>
<keyword evidence="7 10" id="KW-0418">Kinase</keyword>
<dbReference type="EC" id="2.7.4.9" evidence="2 10"/>
<gene>
    <name evidence="10 13" type="primary">tmk</name>
    <name evidence="13" type="ORF">ACFQ11_00415</name>
</gene>
<dbReference type="HAMAP" id="MF_00165">
    <property type="entry name" value="Thymidylate_kinase"/>
    <property type="match status" value="1"/>
</dbReference>
<evidence type="ECO:0000256" key="1">
    <source>
        <dbReference type="ARBA" id="ARBA00009776"/>
    </source>
</evidence>
<dbReference type="Proteomes" id="UP001596972">
    <property type="component" value="Unassembled WGS sequence"/>
</dbReference>
<dbReference type="InterPro" id="IPR018095">
    <property type="entry name" value="Thymidylate_kin_CS"/>
</dbReference>
<dbReference type="SUPFAM" id="SSF52540">
    <property type="entry name" value="P-loop containing nucleoside triphosphate hydrolases"/>
    <property type="match status" value="1"/>
</dbReference>
<keyword evidence="5 10" id="KW-0545">Nucleotide biosynthesis</keyword>
<keyword evidence="8 10" id="KW-0067">ATP-binding</keyword>
<comment type="similarity">
    <text evidence="1 10">Belongs to the thymidylate kinase family.</text>
</comment>
<feature type="transmembrane region" description="Helical" evidence="11">
    <location>
        <begin position="32"/>
        <end position="55"/>
    </location>
</feature>
<feature type="transmembrane region" description="Helical" evidence="11">
    <location>
        <begin position="207"/>
        <end position="226"/>
    </location>
</feature>
<evidence type="ECO:0000256" key="6">
    <source>
        <dbReference type="ARBA" id="ARBA00022741"/>
    </source>
</evidence>
<evidence type="ECO:0000256" key="11">
    <source>
        <dbReference type="SAM" id="Phobius"/>
    </source>
</evidence>
<evidence type="ECO:0000256" key="7">
    <source>
        <dbReference type="ARBA" id="ARBA00022777"/>
    </source>
</evidence>
<proteinExistence type="inferred from homology"/>
<dbReference type="GO" id="GO:0004798">
    <property type="term" value="F:dTMP kinase activity"/>
    <property type="evidence" value="ECO:0007669"/>
    <property type="project" value="UniProtKB-EC"/>
</dbReference>
<dbReference type="Gene3D" id="1.20.1250.20">
    <property type="entry name" value="MFS general substrate transporter like domains"/>
    <property type="match status" value="2"/>
</dbReference>
<feature type="transmembrane region" description="Helical" evidence="11">
    <location>
        <begin position="342"/>
        <end position="360"/>
    </location>
</feature>
<accession>A0ABW3EGQ5</accession>
<evidence type="ECO:0000256" key="10">
    <source>
        <dbReference type="HAMAP-Rule" id="MF_00165"/>
    </source>
</evidence>
<evidence type="ECO:0000313" key="14">
    <source>
        <dbReference type="Proteomes" id="UP001596972"/>
    </source>
</evidence>
<dbReference type="InterPro" id="IPR018094">
    <property type="entry name" value="Thymidylate_kinase"/>
</dbReference>
<feature type="binding site" evidence="10">
    <location>
        <begin position="499"/>
        <end position="506"/>
    </location>
    <ligand>
        <name>ATP</name>
        <dbReference type="ChEBI" id="CHEBI:30616"/>
    </ligand>
</feature>
<keyword evidence="14" id="KW-1185">Reference proteome</keyword>
<dbReference type="CDD" id="cd01672">
    <property type="entry name" value="TMPK"/>
    <property type="match status" value="1"/>
</dbReference>
<evidence type="ECO:0000256" key="5">
    <source>
        <dbReference type="ARBA" id="ARBA00022727"/>
    </source>
</evidence>
<dbReference type="InterPro" id="IPR036259">
    <property type="entry name" value="MFS_trans_sf"/>
</dbReference>
<feature type="transmembrane region" description="Helical" evidence="11">
    <location>
        <begin position="256"/>
        <end position="274"/>
    </location>
</feature>
<dbReference type="SUPFAM" id="SSF103473">
    <property type="entry name" value="MFS general substrate transporter"/>
    <property type="match status" value="1"/>
</dbReference>
<keyword evidence="11" id="KW-0472">Membrane</keyword>
<comment type="caution">
    <text evidence="13">The sequence shown here is derived from an EMBL/GenBank/DDBJ whole genome shotgun (WGS) entry which is preliminary data.</text>
</comment>
<keyword evidence="11" id="KW-0812">Transmembrane</keyword>
<reference evidence="14" key="1">
    <citation type="journal article" date="2019" name="Int. J. Syst. Evol. Microbiol.">
        <title>The Global Catalogue of Microorganisms (GCM) 10K type strain sequencing project: providing services to taxonomists for standard genome sequencing and annotation.</title>
        <authorList>
            <consortium name="The Broad Institute Genomics Platform"/>
            <consortium name="The Broad Institute Genome Sequencing Center for Infectious Disease"/>
            <person name="Wu L."/>
            <person name="Ma J."/>
        </authorList>
    </citation>
    <scope>NUCLEOTIDE SEQUENCE [LARGE SCALE GENOMIC DNA]</scope>
    <source>
        <strain evidence="14">JCM 31202</strain>
    </source>
</reference>
<dbReference type="PANTHER" id="PTHR10344">
    <property type="entry name" value="THYMIDYLATE KINASE"/>
    <property type="match status" value="1"/>
</dbReference>
<dbReference type="Gene3D" id="3.40.50.300">
    <property type="entry name" value="P-loop containing nucleotide triphosphate hydrolases"/>
    <property type="match status" value="1"/>
</dbReference>
<protein>
    <recommendedName>
        <fullName evidence="3 10">Thymidylate kinase</fullName>
        <ecNumber evidence="2 10">2.7.4.9</ecNumber>
    </recommendedName>
    <alternativeName>
        <fullName evidence="10">dTMP kinase</fullName>
    </alternativeName>
</protein>
<name>A0ABW3EGQ5_9ACTN</name>
<feature type="transmembrane region" description="Helical" evidence="11">
    <location>
        <begin position="67"/>
        <end position="90"/>
    </location>
</feature>
<feature type="transmembrane region" description="Helical" evidence="11">
    <location>
        <begin position="97"/>
        <end position="116"/>
    </location>
</feature>
<dbReference type="Pfam" id="PF02223">
    <property type="entry name" value="Thymidylate_kin"/>
    <property type="match status" value="1"/>
</dbReference>
<comment type="catalytic activity">
    <reaction evidence="9 10">
        <text>dTMP + ATP = dTDP + ADP</text>
        <dbReference type="Rhea" id="RHEA:13517"/>
        <dbReference type="ChEBI" id="CHEBI:30616"/>
        <dbReference type="ChEBI" id="CHEBI:58369"/>
        <dbReference type="ChEBI" id="CHEBI:63528"/>
        <dbReference type="ChEBI" id="CHEBI:456216"/>
        <dbReference type="EC" id="2.7.4.9"/>
    </reaction>
</comment>
<evidence type="ECO:0000256" key="4">
    <source>
        <dbReference type="ARBA" id="ARBA00022679"/>
    </source>
</evidence>
<feature type="transmembrane region" description="Helical" evidence="11">
    <location>
        <begin position="392"/>
        <end position="414"/>
    </location>
</feature>
<evidence type="ECO:0000256" key="8">
    <source>
        <dbReference type="ARBA" id="ARBA00022840"/>
    </source>
</evidence>
<dbReference type="InterPro" id="IPR039430">
    <property type="entry name" value="Thymidylate_kin-like_dom"/>
</dbReference>
<dbReference type="InterPro" id="IPR027417">
    <property type="entry name" value="P-loop_NTPase"/>
</dbReference>
<evidence type="ECO:0000313" key="13">
    <source>
        <dbReference type="EMBL" id="MFD0898855.1"/>
    </source>
</evidence>
<evidence type="ECO:0000256" key="2">
    <source>
        <dbReference type="ARBA" id="ARBA00012980"/>
    </source>
</evidence>
<evidence type="ECO:0000256" key="3">
    <source>
        <dbReference type="ARBA" id="ARBA00017144"/>
    </source>
</evidence>
<keyword evidence="11" id="KW-1133">Transmembrane helix</keyword>
<evidence type="ECO:0000259" key="12">
    <source>
        <dbReference type="Pfam" id="PF02223"/>
    </source>
</evidence>
<dbReference type="PROSITE" id="PS01331">
    <property type="entry name" value="THYMIDYLATE_KINASE"/>
    <property type="match status" value="1"/>
</dbReference>
<dbReference type="NCBIfam" id="TIGR00041">
    <property type="entry name" value="DTMP_kinase"/>
    <property type="match status" value="1"/>
</dbReference>
<dbReference type="EMBL" id="JBHTJA010000001">
    <property type="protein sequence ID" value="MFD0898855.1"/>
    <property type="molecule type" value="Genomic_DNA"/>
</dbReference>
<feature type="domain" description="Thymidylate kinase-like" evidence="12">
    <location>
        <begin position="497"/>
        <end position="684"/>
    </location>
</feature>
<dbReference type="PANTHER" id="PTHR10344:SF4">
    <property type="entry name" value="UMP-CMP KINASE 2, MITOCHONDRIAL"/>
    <property type="match status" value="1"/>
</dbReference>
<feature type="transmembrane region" description="Helical" evidence="11">
    <location>
        <begin position="122"/>
        <end position="143"/>
    </location>
</feature>
<comment type="function">
    <text evidence="10">Phosphorylation of dTMP to form dTDP in both de novo and salvage pathways of dTTP synthesis.</text>
</comment>
<feature type="transmembrane region" description="Helical" evidence="11">
    <location>
        <begin position="286"/>
        <end position="306"/>
    </location>
</feature>